<keyword evidence="1 3" id="KW-0547">Nucleotide-binding</keyword>
<feature type="domain" description="Citrate lyase ligase C-terminal" evidence="4">
    <location>
        <begin position="153"/>
        <end position="342"/>
    </location>
</feature>
<dbReference type="GO" id="GO:0008771">
    <property type="term" value="F:[citrate (pro-3S)-lyase] ligase activity"/>
    <property type="evidence" value="ECO:0007669"/>
    <property type="project" value="UniProtKB-EC"/>
</dbReference>
<dbReference type="RefSeq" id="WP_318347443.1">
    <property type="nucleotide sequence ID" value="NZ_AP018694.1"/>
</dbReference>
<keyword evidence="6" id="KW-1185">Reference proteome</keyword>
<dbReference type="NCBIfam" id="TIGR00124">
    <property type="entry name" value="cit_ly_ligase"/>
    <property type="match status" value="1"/>
</dbReference>
<dbReference type="SMART" id="SM00764">
    <property type="entry name" value="Citrate_ly_lig"/>
    <property type="match status" value="1"/>
</dbReference>
<dbReference type="Gene3D" id="3.40.50.620">
    <property type="entry name" value="HUPs"/>
    <property type="match status" value="1"/>
</dbReference>
<dbReference type="SUPFAM" id="SSF52374">
    <property type="entry name" value="Nucleotidylyl transferase"/>
    <property type="match status" value="1"/>
</dbReference>
<gene>
    <name evidence="5" type="ORF">AQPE_3350</name>
</gene>
<evidence type="ECO:0000256" key="2">
    <source>
        <dbReference type="ARBA" id="ARBA00022840"/>
    </source>
</evidence>
<reference evidence="5" key="1">
    <citation type="journal article" date="2020" name="Int. J. Syst. Evol. Microbiol.">
        <title>Aquipluma nitroreducens gen. nov. sp. nov., a novel facultatively anaerobic bacterium isolated from a freshwater lake.</title>
        <authorList>
            <person name="Watanabe M."/>
            <person name="Kojima H."/>
            <person name="Fukui M."/>
        </authorList>
    </citation>
    <scope>NUCLEOTIDE SEQUENCE</scope>
    <source>
        <strain evidence="5">MeG22</strain>
    </source>
</reference>
<comment type="catalytic activity">
    <reaction evidence="3">
        <text>holo-[citrate lyase ACP] + acetate + ATP = acetyl-[citrate lyase ACP] + AMP + diphosphate</text>
        <dbReference type="Rhea" id="RHEA:23788"/>
        <dbReference type="Rhea" id="RHEA-COMP:10158"/>
        <dbReference type="Rhea" id="RHEA-COMP:13710"/>
        <dbReference type="ChEBI" id="CHEBI:30089"/>
        <dbReference type="ChEBI" id="CHEBI:30616"/>
        <dbReference type="ChEBI" id="CHEBI:33019"/>
        <dbReference type="ChEBI" id="CHEBI:82683"/>
        <dbReference type="ChEBI" id="CHEBI:137976"/>
        <dbReference type="ChEBI" id="CHEBI:456215"/>
        <dbReference type="EC" id="6.2.1.22"/>
    </reaction>
</comment>
<dbReference type="Proteomes" id="UP001193389">
    <property type="component" value="Chromosome"/>
</dbReference>
<dbReference type="PIRSF" id="PIRSF005751">
    <property type="entry name" value="Acet_citr_lig"/>
    <property type="match status" value="1"/>
</dbReference>
<evidence type="ECO:0000256" key="3">
    <source>
        <dbReference type="PIRNR" id="PIRNR005751"/>
    </source>
</evidence>
<dbReference type="EMBL" id="AP018694">
    <property type="protein sequence ID" value="BBE19174.1"/>
    <property type="molecule type" value="Genomic_DNA"/>
</dbReference>
<proteinExistence type="predicted"/>
<dbReference type="KEGG" id="anf:AQPE_3350"/>
<comment type="function">
    <text evidence="3">Acetylation of prosthetic group (2-(5''-phosphoribosyl)-3'-dephosphocoenzyme-A) of the gamma subunit of citrate lyase.</text>
</comment>
<evidence type="ECO:0000313" key="6">
    <source>
        <dbReference type="Proteomes" id="UP001193389"/>
    </source>
</evidence>
<name>A0A5K7SD34_9BACT</name>
<dbReference type="EC" id="6.2.1.22" evidence="3"/>
<protein>
    <recommendedName>
        <fullName evidence="3">[Citrate [pro-3S]-lyase] ligase</fullName>
        <ecNumber evidence="3">6.2.1.22</ecNumber>
    </recommendedName>
</protein>
<evidence type="ECO:0000256" key="1">
    <source>
        <dbReference type="ARBA" id="ARBA00022741"/>
    </source>
</evidence>
<keyword evidence="2 3" id="KW-0067">ATP-binding</keyword>
<dbReference type="PANTHER" id="PTHR40599">
    <property type="entry name" value="[CITRATE [PRO-3S]-LYASE] LIGASE"/>
    <property type="match status" value="1"/>
</dbReference>
<sequence length="361" mass="41036">MTFEDTDFRQETLDLDNPFDLKLVKDFLARLGFEFDPAEVECTMIVYNLKGDLVGTGSHMGRILKYVAVAPTFRDTTAFALIVSYMTEKLLKIYKHTFVFTRPENSVRFRGLGYTEIASAEPLFSVLEFGFESITTYQDYLKALKIPTESPNVAAMVVNCNPFTNGHKFLIEKAASENEVVYLFVVEEDRSAFPFKVRWELIRKGIEHLQNVVMVRGGMYIVSGAIFPSYFLKKELVSDVMQKQAELDVKIFSKYVVPILGIKKRYVGTENYCKVTGAYNQAMKSILPSFGVEVVEITRKAVGSGADHLPDYISASKVRKAIKHDKLPEIIDFLPDSTREFLFSDESLEIRQKIKVSTGRH</sequence>
<dbReference type="GO" id="GO:0005524">
    <property type="term" value="F:ATP binding"/>
    <property type="evidence" value="ECO:0007669"/>
    <property type="project" value="UniProtKB-UniRule"/>
</dbReference>
<dbReference type="AlphaFoldDB" id="A0A5K7SD34"/>
<dbReference type="InterPro" id="IPR014729">
    <property type="entry name" value="Rossmann-like_a/b/a_fold"/>
</dbReference>
<keyword evidence="3 5" id="KW-0436">Ligase</keyword>
<dbReference type="InterPro" id="IPR005216">
    <property type="entry name" value="Citrate_lyase_ligase"/>
</dbReference>
<organism evidence="5 6">
    <name type="scientific">Aquipluma nitroreducens</name>
    <dbReference type="NCBI Taxonomy" id="2010828"/>
    <lineage>
        <taxon>Bacteria</taxon>
        <taxon>Pseudomonadati</taxon>
        <taxon>Bacteroidota</taxon>
        <taxon>Bacteroidia</taxon>
        <taxon>Marinilabiliales</taxon>
        <taxon>Prolixibacteraceae</taxon>
        <taxon>Aquipluma</taxon>
    </lineage>
</organism>
<accession>A0A5K7SD34</accession>
<evidence type="ECO:0000259" key="4">
    <source>
        <dbReference type="SMART" id="SM00764"/>
    </source>
</evidence>
<dbReference type="PANTHER" id="PTHR40599:SF1">
    <property type="entry name" value="[CITRATE [PRO-3S]-LYASE] LIGASE"/>
    <property type="match status" value="1"/>
</dbReference>
<dbReference type="InterPro" id="IPR013166">
    <property type="entry name" value="Citrate_lyase_ligase_C"/>
</dbReference>
<dbReference type="Pfam" id="PF08218">
    <property type="entry name" value="Citrate_ly_lig"/>
    <property type="match status" value="1"/>
</dbReference>
<evidence type="ECO:0000313" key="5">
    <source>
        <dbReference type="EMBL" id="BBE19174.1"/>
    </source>
</evidence>